<accession>G0NZL1</accession>
<dbReference type="PANTHER" id="PTHR22899">
    <property type="entry name" value="CYCLIN-RELATED F-BOX FAMILY"/>
    <property type="match status" value="1"/>
</dbReference>
<evidence type="ECO:0000313" key="2">
    <source>
        <dbReference type="EMBL" id="EGT41226.1"/>
    </source>
</evidence>
<reference evidence="3" key="1">
    <citation type="submission" date="2011-07" db="EMBL/GenBank/DDBJ databases">
        <authorList>
            <consortium name="Caenorhabditis brenneri Sequencing and Analysis Consortium"/>
            <person name="Wilson R.K."/>
        </authorList>
    </citation>
    <scope>NUCLEOTIDE SEQUENCE [LARGE SCALE GENOMIC DNA]</scope>
    <source>
        <strain evidence="3">PB2801</strain>
    </source>
</reference>
<gene>
    <name evidence="2" type="ORF">CAEBREN_21451</name>
</gene>
<dbReference type="FunCoup" id="G0NZL1">
    <property type="interactions" value="1075"/>
</dbReference>
<proteinExistence type="predicted"/>
<dbReference type="AlphaFoldDB" id="G0NZL1"/>
<evidence type="ECO:0000259" key="1">
    <source>
        <dbReference type="Pfam" id="PF07735"/>
    </source>
</evidence>
<keyword evidence="3" id="KW-1185">Reference proteome</keyword>
<dbReference type="InterPro" id="IPR053222">
    <property type="entry name" value="Zygotic_Embryogenesis-Asso"/>
</dbReference>
<dbReference type="EMBL" id="GL379990">
    <property type="protein sequence ID" value="EGT41226.1"/>
    <property type="molecule type" value="Genomic_DNA"/>
</dbReference>
<protein>
    <recommendedName>
        <fullName evidence="1">Sdz-33 F-box domain-containing protein</fullName>
    </recommendedName>
</protein>
<dbReference type="Proteomes" id="UP000008068">
    <property type="component" value="Unassembled WGS sequence"/>
</dbReference>
<dbReference type="InterPro" id="IPR012885">
    <property type="entry name" value="F-box_Sdz-33"/>
</dbReference>
<organism evidence="3">
    <name type="scientific">Caenorhabditis brenneri</name>
    <name type="common">Nematode worm</name>
    <dbReference type="NCBI Taxonomy" id="135651"/>
    <lineage>
        <taxon>Eukaryota</taxon>
        <taxon>Metazoa</taxon>
        <taxon>Ecdysozoa</taxon>
        <taxon>Nematoda</taxon>
        <taxon>Chromadorea</taxon>
        <taxon>Rhabditida</taxon>
        <taxon>Rhabditina</taxon>
        <taxon>Rhabditomorpha</taxon>
        <taxon>Rhabditoidea</taxon>
        <taxon>Rhabditidae</taxon>
        <taxon>Peloderinae</taxon>
        <taxon>Caenorhabditis</taxon>
    </lineage>
</organism>
<dbReference type="HOGENOM" id="CLU_028840_1_2_1"/>
<dbReference type="Pfam" id="PF07735">
    <property type="entry name" value="FBA_2"/>
    <property type="match status" value="1"/>
</dbReference>
<feature type="domain" description="Sdz-33 F-box" evidence="1">
    <location>
        <begin position="157"/>
        <end position="217"/>
    </location>
</feature>
<evidence type="ECO:0000313" key="3">
    <source>
        <dbReference type="Proteomes" id="UP000008068"/>
    </source>
</evidence>
<dbReference type="InParanoid" id="G0NZL1"/>
<sequence length="295" mass="34067">MWPSNIFKVFICEDVIILIENSPISYLQFYNDVSWRTESNEVRKQLKSPQSAEFLISQSAGREQDEPLVLKNAAFDIKDWLEHLSIIFGNSQINKLCFQNHSMQYDFDSIKKTFRNFTVSELFVGSFSLDFNLRVFKEFLPIEKVKSTDDDQKIPLQVLMQSLYCIDPSLPISLDDLLMTNSKFINTTLAGNLLKHLNQFIKLWQQGACPHLELLHVNVGEMLRDGSRMNIIMKGITSQDSPKGRKIKFRSGTDRETIKGGIDIYRYDGTKATITVRYINRSLKMFVLFDHCIVG</sequence>
<name>G0NZL1_CAEBE</name>
<dbReference type="PANTHER" id="PTHR22899:SF0">
    <property type="entry name" value="F-BOX ASSOCIATED DOMAIN-CONTAINING PROTEIN-RELATED"/>
    <property type="match status" value="1"/>
</dbReference>